<keyword evidence="4 9" id="KW-0547">Nucleotide-binding</keyword>
<dbReference type="GO" id="GO:0006310">
    <property type="term" value="P:DNA recombination"/>
    <property type="evidence" value="ECO:0007669"/>
    <property type="project" value="UniProtKB-ARBA"/>
</dbReference>
<dbReference type="KEGG" id="pti:PHATRDRAFT_52561"/>
<dbReference type="GO" id="GO:0006260">
    <property type="term" value="P:DNA replication"/>
    <property type="evidence" value="ECO:0007669"/>
    <property type="project" value="InterPro"/>
</dbReference>
<dbReference type="Gene3D" id="3.40.50.300">
    <property type="entry name" value="P-loop containing nucleotide triphosphate hydrolases"/>
    <property type="match status" value="1"/>
</dbReference>
<dbReference type="PANTHER" id="PTHR11630">
    <property type="entry name" value="DNA REPLICATION LICENSING FACTOR MCM FAMILY MEMBER"/>
    <property type="match status" value="1"/>
</dbReference>
<dbReference type="InterPro" id="IPR018525">
    <property type="entry name" value="MCM_CS"/>
</dbReference>
<sequence>MALAIVNAYAQKQQHQQQSTTDEHCTSYETEVDRFIGSTQIHVRFVHVQPTVQMMDIKTGLVGKLLTVQGHVVKARPKRLRIATADFACGKCGVLVTHAFTAGRYSLPTRCSGTSCTSRTFSLVRPTTRYTNVQELRLQEAQEESISHAGRTPRQLVVECVQDLVDVCRPGDLVMLAATVAAVNTAVAAGKTGKRAQETSTYQLFLQAHSITTLSERGSRSQTSKTTAQVVYTSQQLQAITQLCHADHRYFGLPERRAFPFDLLVRSLCPSIIGHDEVKAGLLLCLLGGTPPSSSGGGMDKGQSIRSNSHILIVGDPGMGKSQMLLAACQLAARSVYVGGNTSSTTGLTVTLTKEEGGESGIEAGALVLADQGVCCIDEFDKMAKNHQDGLLEAMEQQQVSIAKAGVVASLPARCSLIAAANPKHGSYNMNKTVAENLNMAKPILSRFDLVYILRDRANKEQDRMVSSNIMNLYRNGSNNNPLMHSDIDLSQRVMTAGNGKVRDYIAYAREYCKPKMTAEAATVLKDFFMDLRYPADGGRRPRDTVPITTRQLEALIRLCQARAKACLRDFVLKEDALDVVELMSKSVEQVHRDESGVLDPIRGGAGGKSNKKMKKAFVQEMQRLIGAGAECSLDDLRRIADKVNCGLSEFQPLVEDLRSNGIILRKSNGNYQIL</sequence>
<dbReference type="GO" id="GO:0005524">
    <property type="term" value="F:ATP binding"/>
    <property type="evidence" value="ECO:0007669"/>
    <property type="project" value="UniProtKB-KW"/>
</dbReference>
<dbReference type="RefSeq" id="XP_002184232.1">
    <property type="nucleotide sequence ID" value="XM_002184196.2"/>
</dbReference>
<dbReference type="InParanoid" id="B7GAP8"/>
<dbReference type="GeneID" id="7195822"/>
<dbReference type="GO" id="GO:0042555">
    <property type="term" value="C:MCM complex"/>
    <property type="evidence" value="ECO:0007669"/>
    <property type="project" value="TreeGrafter"/>
</dbReference>
<evidence type="ECO:0000259" key="10">
    <source>
        <dbReference type="PROSITE" id="PS50051"/>
    </source>
</evidence>
<evidence type="ECO:0000256" key="4">
    <source>
        <dbReference type="ARBA" id="ARBA00022741"/>
    </source>
</evidence>
<dbReference type="InterPro" id="IPR027417">
    <property type="entry name" value="P-loop_NTPase"/>
</dbReference>
<dbReference type="InterPro" id="IPR056875">
    <property type="entry name" value="MCM8/REC_WHD"/>
</dbReference>
<comment type="subcellular location">
    <subcellularLocation>
        <location evidence="1">Nucleus</location>
    </subcellularLocation>
</comment>
<feature type="domain" description="MCM C-terminal AAA(+) ATPase" evidence="10">
    <location>
        <begin position="260"/>
        <end position="470"/>
    </location>
</feature>
<dbReference type="GO" id="GO:0005634">
    <property type="term" value="C:nucleus"/>
    <property type="evidence" value="ECO:0007669"/>
    <property type="project" value="UniProtKB-SubCell"/>
</dbReference>
<dbReference type="SUPFAM" id="SSF52540">
    <property type="entry name" value="P-loop containing nucleoside triphosphate hydrolases"/>
    <property type="match status" value="1"/>
</dbReference>
<dbReference type="InterPro" id="IPR003593">
    <property type="entry name" value="AAA+_ATPase"/>
</dbReference>
<dbReference type="InterPro" id="IPR031327">
    <property type="entry name" value="MCM"/>
</dbReference>
<dbReference type="SMART" id="SM00382">
    <property type="entry name" value="AAA"/>
    <property type="match status" value="1"/>
</dbReference>
<dbReference type="Proteomes" id="UP000000759">
    <property type="component" value="Chromosome 22"/>
</dbReference>
<evidence type="ECO:0000256" key="7">
    <source>
        <dbReference type="ARBA" id="ARBA00023242"/>
    </source>
</evidence>
<proteinExistence type="inferred from homology"/>
<evidence type="ECO:0000256" key="8">
    <source>
        <dbReference type="ARBA" id="ARBA00042306"/>
    </source>
</evidence>
<dbReference type="Gene3D" id="2.40.50.140">
    <property type="entry name" value="Nucleic acid-binding proteins"/>
    <property type="match status" value="1"/>
</dbReference>
<dbReference type="Pfam" id="PF00493">
    <property type="entry name" value="MCM"/>
    <property type="match status" value="1"/>
</dbReference>
<dbReference type="PRINTS" id="PR01657">
    <property type="entry name" value="MCMFAMILY"/>
</dbReference>
<evidence type="ECO:0000256" key="5">
    <source>
        <dbReference type="ARBA" id="ARBA00022840"/>
    </source>
</evidence>
<evidence type="ECO:0000256" key="2">
    <source>
        <dbReference type="ARBA" id="ARBA00008010"/>
    </source>
</evidence>
<dbReference type="CDD" id="cd22247">
    <property type="entry name" value="MCM8_WHD"/>
    <property type="match status" value="1"/>
</dbReference>
<dbReference type="PANTHER" id="PTHR11630:SF47">
    <property type="entry name" value="DNA HELICASE MCM8"/>
    <property type="match status" value="1"/>
</dbReference>
<dbReference type="GO" id="GO:0003697">
    <property type="term" value="F:single-stranded DNA binding"/>
    <property type="evidence" value="ECO:0007669"/>
    <property type="project" value="TreeGrafter"/>
</dbReference>
<keyword evidence="7" id="KW-0539">Nucleus</keyword>
<dbReference type="OrthoDB" id="422555at2759"/>
<dbReference type="SUPFAM" id="SSF50249">
    <property type="entry name" value="Nucleic acid-binding proteins"/>
    <property type="match status" value="1"/>
</dbReference>
<reference evidence="12" key="2">
    <citation type="submission" date="2008-08" db="EMBL/GenBank/DDBJ databases">
        <authorList>
            <consortium name="Diatom Consortium"/>
            <person name="Grigoriev I."/>
            <person name="Grimwood J."/>
            <person name="Kuo A."/>
            <person name="Otillar R.P."/>
            <person name="Salamov A."/>
            <person name="Detter J.C."/>
            <person name="Lindquist E."/>
            <person name="Shapiro H."/>
            <person name="Lucas S."/>
            <person name="Glavina del Rio T."/>
            <person name="Pitluck S."/>
            <person name="Rokhsar D."/>
            <person name="Bowler C."/>
        </authorList>
    </citation>
    <scope>GENOME REANNOTATION</scope>
    <source>
        <strain evidence="12">CCAP 1055/1</strain>
    </source>
</reference>
<accession>B7GAP8</accession>
<dbReference type="SMART" id="SM00350">
    <property type="entry name" value="MCM"/>
    <property type="match status" value="1"/>
</dbReference>
<dbReference type="Pfam" id="PF17207">
    <property type="entry name" value="MCM_OB"/>
    <property type="match status" value="1"/>
</dbReference>
<evidence type="ECO:0000256" key="3">
    <source>
        <dbReference type="ARBA" id="ARBA00012551"/>
    </source>
</evidence>
<dbReference type="EMBL" id="CM000624">
    <property type="protein sequence ID" value="EEC44410.1"/>
    <property type="molecule type" value="Genomic_DNA"/>
</dbReference>
<dbReference type="eggNOG" id="KOG0480">
    <property type="taxonomic scope" value="Eukaryota"/>
</dbReference>
<evidence type="ECO:0000313" key="12">
    <source>
        <dbReference type="Proteomes" id="UP000000759"/>
    </source>
</evidence>
<dbReference type="InterPro" id="IPR001208">
    <property type="entry name" value="MCM_dom"/>
</dbReference>
<dbReference type="InterPro" id="IPR033762">
    <property type="entry name" value="MCM_OB"/>
</dbReference>
<keyword evidence="12" id="KW-1185">Reference proteome</keyword>
<evidence type="ECO:0000256" key="1">
    <source>
        <dbReference type="ARBA" id="ARBA00004123"/>
    </source>
</evidence>
<dbReference type="InterPro" id="IPR041562">
    <property type="entry name" value="MCM_lid"/>
</dbReference>
<dbReference type="PROSITE" id="PS00847">
    <property type="entry name" value="MCM_1"/>
    <property type="match status" value="1"/>
</dbReference>
<organism evidence="11 12">
    <name type="scientific">Phaeodactylum tricornutum (strain CCAP 1055/1)</name>
    <dbReference type="NCBI Taxonomy" id="556484"/>
    <lineage>
        <taxon>Eukaryota</taxon>
        <taxon>Sar</taxon>
        <taxon>Stramenopiles</taxon>
        <taxon>Ochrophyta</taxon>
        <taxon>Bacillariophyta</taxon>
        <taxon>Bacillariophyceae</taxon>
        <taxon>Bacillariophycidae</taxon>
        <taxon>Naviculales</taxon>
        <taxon>Phaeodactylaceae</taxon>
        <taxon>Phaeodactylum</taxon>
    </lineage>
</organism>
<dbReference type="EC" id="3.6.4.12" evidence="3"/>
<dbReference type="GO" id="GO:0017116">
    <property type="term" value="F:single-stranded DNA helicase activity"/>
    <property type="evidence" value="ECO:0007669"/>
    <property type="project" value="TreeGrafter"/>
</dbReference>
<dbReference type="Gene3D" id="2.20.28.10">
    <property type="match status" value="1"/>
</dbReference>
<dbReference type="PROSITE" id="PS50051">
    <property type="entry name" value="MCM_2"/>
    <property type="match status" value="1"/>
</dbReference>
<reference evidence="11 12" key="1">
    <citation type="journal article" date="2008" name="Nature">
        <title>The Phaeodactylum genome reveals the evolutionary history of diatom genomes.</title>
        <authorList>
            <person name="Bowler C."/>
            <person name="Allen A.E."/>
            <person name="Badger J.H."/>
            <person name="Grimwood J."/>
            <person name="Jabbari K."/>
            <person name="Kuo A."/>
            <person name="Maheswari U."/>
            <person name="Martens C."/>
            <person name="Maumus F."/>
            <person name="Otillar R.P."/>
            <person name="Rayko E."/>
            <person name="Salamov A."/>
            <person name="Vandepoele K."/>
            <person name="Beszteri B."/>
            <person name="Gruber A."/>
            <person name="Heijde M."/>
            <person name="Katinka M."/>
            <person name="Mock T."/>
            <person name="Valentin K."/>
            <person name="Verret F."/>
            <person name="Berges J.A."/>
            <person name="Brownlee C."/>
            <person name="Cadoret J.P."/>
            <person name="Chiovitti A."/>
            <person name="Choi C.J."/>
            <person name="Coesel S."/>
            <person name="De Martino A."/>
            <person name="Detter J.C."/>
            <person name="Durkin C."/>
            <person name="Falciatore A."/>
            <person name="Fournet J."/>
            <person name="Haruta M."/>
            <person name="Huysman M.J."/>
            <person name="Jenkins B.D."/>
            <person name="Jiroutova K."/>
            <person name="Jorgensen R.E."/>
            <person name="Joubert Y."/>
            <person name="Kaplan A."/>
            <person name="Kroger N."/>
            <person name="Kroth P.G."/>
            <person name="La Roche J."/>
            <person name="Lindquist E."/>
            <person name="Lommer M."/>
            <person name="Martin-Jezequel V."/>
            <person name="Lopez P.J."/>
            <person name="Lucas S."/>
            <person name="Mangogna M."/>
            <person name="McGinnis K."/>
            <person name="Medlin L.K."/>
            <person name="Montsant A."/>
            <person name="Oudot-Le Secq M.P."/>
            <person name="Napoli C."/>
            <person name="Obornik M."/>
            <person name="Parker M.S."/>
            <person name="Petit J.L."/>
            <person name="Porcel B.M."/>
            <person name="Poulsen N."/>
            <person name="Robison M."/>
            <person name="Rychlewski L."/>
            <person name="Rynearson T.A."/>
            <person name="Schmutz J."/>
            <person name="Shapiro H."/>
            <person name="Siaut M."/>
            <person name="Stanley M."/>
            <person name="Sussman M.R."/>
            <person name="Taylor A.R."/>
            <person name="Vardi A."/>
            <person name="von Dassow P."/>
            <person name="Vyverman W."/>
            <person name="Willis A."/>
            <person name="Wyrwicz L.S."/>
            <person name="Rokhsar D.S."/>
            <person name="Weissenbach J."/>
            <person name="Armbrust E.V."/>
            <person name="Green B.R."/>
            <person name="Van de Peer Y."/>
            <person name="Grigoriev I.V."/>
        </authorList>
    </citation>
    <scope>NUCLEOTIDE SEQUENCE [LARGE SCALE GENOMIC DNA]</scope>
    <source>
        <strain evidence="11 12">CCAP 1055/1</strain>
    </source>
</reference>
<dbReference type="InterPro" id="IPR012340">
    <property type="entry name" value="NA-bd_OB-fold"/>
</dbReference>
<evidence type="ECO:0000313" key="11">
    <source>
        <dbReference type="EMBL" id="EEC44410.1"/>
    </source>
</evidence>
<evidence type="ECO:0000256" key="6">
    <source>
        <dbReference type="ARBA" id="ARBA00023125"/>
    </source>
</evidence>
<dbReference type="CDD" id="cd17706">
    <property type="entry name" value="MCM"/>
    <property type="match status" value="1"/>
</dbReference>
<dbReference type="Pfam" id="PF25051">
    <property type="entry name" value="WHD_MCM8"/>
    <property type="match status" value="1"/>
</dbReference>
<dbReference type="AlphaFoldDB" id="B7GAP8"/>
<dbReference type="STRING" id="556484.B7GAP8"/>
<keyword evidence="5 9" id="KW-0067">ATP-binding</keyword>
<name>B7GAP8_PHATC</name>
<dbReference type="Pfam" id="PF17855">
    <property type="entry name" value="MCM_lid"/>
    <property type="match status" value="1"/>
</dbReference>
<dbReference type="PaxDb" id="2850-Phatr52561"/>
<protein>
    <recommendedName>
        <fullName evidence="3">DNA helicase</fullName>
        <ecNumber evidence="3">3.6.4.12</ecNumber>
    </recommendedName>
    <alternativeName>
        <fullName evidence="8">Minichromosome maintenance 8</fullName>
    </alternativeName>
</protein>
<gene>
    <name evidence="11" type="ORF">PHATRDRAFT_52561</name>
</gene>
<comment type="similarity">
    <text evidence="2 9">Belongs to the MCM family.</text>
</comment>
<feature type="non-terminal residue" evidence="11">
    <location>
        <position position="675"/>
    </location>
</feature>
<evidence type="ECO:0000256" key="9">
    <source>
        <dbReference type="RuleBase" id="RU004070"/>
    </source>
</evidence>
<keyword evidence="6 9" id="KW-0238">DNA-binding</keyword>